<keyword evidence="6" id="KW-1278">Translocase</keyword>
<dbReference type="GO" id="GO:0016887">
    <property type="term" value="F:ATP hydrolysis activity"/>
    <property type="evidence" value="ECO:0007669"/>
    <property type="project" value="InterPro"/>
</dbReference>
<keyword evidence="2" id="KW-1003">Cell membrane</keyword>
<dbReference type="GO" id="GO:0030007">
    <property type="term" value="P:intracellular potassium ion homeostasis"/>
    <property type="evidence" value="ECO:0007669"/>
    <property type="project" value="TreeGrafter"/>
</dbReference>
<evidence type="ECO:0000313" key="13">
    <source>
        <dbReference type="Proteomes" id="UP000218231"/>
    </source>
</evidence>
<dbReference type="Gene3D" id="3.40.50.1000">
    <property type="entry name" value="HAD superfamily/HAD-like"/>
    <property type="match status" value="1"/>
</dbReference>
<name>A0A2A2J320_9BILA</name>
<dbReference type="GO" id="GO:0005524">
    <property type="term" value="F:ATP binding"/>
    <property type="evidence" value="ECO:0007669"/>
    <property type="project" value="UniProtKB-KW"/>
</dbReference>
<feature type="transmembrane region" description="Helical" evidence="10">
    <location>
        <begin position="356"/>
        <end position="381"/>
    </location>
</feature>
<dbReference type="SMART" id="SM00831">
    <property type="entry name" value="Cation_ATPase_N"/>
    <property type="match status" value="1"/>
</dbReference>
<sequence>MTLGPLHDPCKPCREFCRKKCQFIKAACSHLTRAIRNPDDQSNRHCCDIERGRKPSDDGEEGTVTTGTSSYGWRRRTKINPIKKDLHEAKQQVGSSFVEHHLNIEQLKDVYTDSFIHPQFPQQSDGLTTEEAKKRLLDGGPNTIDPPKEKSFVKLFLSQFHWKFWVLLTGAAILSVATYFVHLAHGYNEPLNLYCAFILLFVVAFMCVLSFWQENKAKKVLQNFIKLLPAKAVVIRDCEEKEIPIEDLVVGDLVIIRSGSRIPADMRILQSNSLIVEVSEVTGYTEPMEMTAEAAAKHISVFDAKNVAFKGSYCTEGDGIGIVIRTGKFTVLGGVADLHHYVPPRTSKLQQELQNFASFITLMAVCMALVVFLIGCIVARFENILDHFVVGFLVVIVANVPQGLPATVMSQLRIIANRMAQKKMLIKKLELIDELGAATVICADKSGTLTMSQMVVTDLWFNKRMMSGAGIMPKHPHMKAMKAAMKIGEKLEDPLPELLTVMSVCNGAQFEHVRKSMRRVSTMRAMQKSASEAMLSSTLKKKFTVVDIKTGQVSERRPSPSLKSLEITDLSPNLSDEIDEDPKKQNGNNALKPPSHVHYAVAENGHRSKNIRSRKNDLFGVPCDVALVKYVEAHLSVEGIRQRYSPSFELPFNSIRRSQTIVAKCMSEPANDWEEIGPPNEEESRFVVFMKGAPEVILSKCSHVRYDREMVEIDDQFREECQKAWESLGNAGRRVIAFAQRHFNAPTNAKFGHTDEDAKWPEQLVFLGMAAIMDPPRPETAAAIQQCKGAGIKVFMITGDHPTTATALANEIGLIENGTETNRGGHDWSIVTGDQILGYKQHDWDALLKKKYIVFARTNPEQKLIIVQEVQRHGETVVVTGGGVNDAPALACANVGIAMGLSGSDIAKQTADIVLLDDNFASIVKGIEEGRLLFDNLRLSLAYTFAHLWPEIFPIILSFTLGLPHGLSPLQILSVDLASEMPPAVSLAYEQPEQDIMHTKPRSRTARLLSKGLLTYAYIFAGVAITIGCMAAYLSVYWYHNISFRDILFTAEHHWKVGAENFTTSDGKVYDEKQQLYIKGQAAAAWQITLVMSQVFHLYNCTTRRVSVFRHGVTNVVSVFAVLIEVLMLIMFVYTPVFQYIMDIHTPPVHVWAIAPIVGLYLLAFNELRKYLIRNHPKLAFVRFIKW</sequence>
<reference evidence="12 13" key="1">
    <citation type="journal article" date="2017" name="Curr. Biol.">
        <title>Genome architecture and evolution of a unichromosomal asexual nematode.</title>
        <authorList>
            <person name="Fradin H."/>
            <person name="Zegar C."/>
            <person name="Gutwein M."/>
            <person name="Lucas J."/>
            <person name="Kovtun M."/>
            <person name="Corcoran D."/>
            <person name="Baugh L.R."/>
            <person name="Kiontke K."/>
            <person name="Gunsalus K."/>
            <person name="Fitch D.H."/>
            <person name="Piano F."/>
        </authorList>
    </citation>
    <scope>NUCLEOTIDE SEQUENCE [LARGE SCALE GENOMIC DNA]</scope>
    <source>
        <strain evidence="12">PF1309</strain>
    </source>
</reference>
<dbReference type="InterPro" id="IPR023298">
    <property type="entry name" value="ATPase_P-typ_TM_dom_sf"/>
</dbReference>
<evidence type="ECO:0000256" key="6">
    <source>
        <dbReference type="ARBA" id="ARBA00022967"/>
    </source>
</evidence>
<evidence type="ECO:0000313" key="12">
    <source>
        <dbReference type="EMBL" id="PAV55932.1"/>
    </source>
</evidence>
<keyword evidence="13" id="KW-1185">Reference proteome</keyword>
<dbReference type="GO" id="GO:0005391">
    <property type="term" value="F:P-type sodium:potassium-exchanging transporter activity"/>
    <property type="evidence" value="ECO:0007669"/>
    <property type="project" value="TreeGrafter"/>
</dbReference>
<keyword evidence="3 10" id="KW-0812">Transmembrane</keyword>
<evidence type="ECO:0000256" key="2">
    <source>
        <dbReference type="ARBA" id="ARBA00022475"/>
    </source>
</evidence>
<evidence type="ECO:0000256" key="3">
    <source>
        <dbReference type="ARBA" id="ARBA00022692"/>
    </source>
</evidence>
<comment type="subcellular location">
    <subcellularLocation>
        <location evidence="1">Cell membrane</location>
        <topology evidence="1">Multi-pass membrane protein</topology>
    </subcellularLocation>
</comment>
<organism evidence="12 13">
    <name type="scientific">Diploscapter pachys</name>
    <dbReference type="NCBI Taxonomy" id="2018661"/>
    <lineage>
        <taxon>Eukaryota</taxon>
        <taxon>Metazoa</taxon>
        <taxon>Ecdysozoa</taxon>
        <taxon>Nematoda</taxon>
        <taxon>Chromadorea</taxon>
        <taxon>Rhabditida</taxon>
        <taxon>Rhabditina</taxon>
        <taxon>Rhabditomorpha</taxon>
        <taxon>Rhabditoidea</taxon>
        <taxon>Rhabditidae</taxon>
        <taxon>Diploscapter</taxon>
    </lineage>
</organism>
<feature type="compositionally biased region" description="Basic and acidic residues" evidence="9">
    <location>
        <begin position="42"/>
        <end position="57"/>
    </location>
</feature>
<dbReference type="InterPro" id="IPR050510">
    <property type="entry name" value="Cation_transp_ATPase_P-type"/>
</dbReference>
<dbReference type="STRING" id="2018661.A0A2A2J320"/>
<evidence type="ECO:0000256" key="5">
    <source>
        <dbReference type="ARBA" id="ARBA00022840"/>
    </source>
</evidence>
<feature type="transmembrane region" description="Helical" evidence="10">
    <location>
        <begin position="387"/>
        <end position="409"/>
    </location>
</feature>
<dbReference type="InterPro" id="IPR036412">
    <property type="entry name" value="HAD-like_sf"/>
</dbReference>
<dbReference type="GO" id="GO:0006883">
    <property type="term" value="P:intracellular sodium ion homeostasis"/>
    <property type="evidence" value="ECO:0007669"/>
    <property type="project" value="TreeGrafter"/>
</dbReference>
<dbReference type="InterPro" id="IPR059000">
    <property type="entry name" value="ATPase_P-type_domA"/>
</dbReference>
<evidence type="ECO:0000256" key="8">
    <source>
        <dbReference type="ARBA" id="ARBA00023136"/>
    </source>
</evidence>
<dbReference type="Pfam" id="PF13246">
    <property type="entry name" value="Cation_ATPase"/>
    <property type="match status" value="1"/>
</dbReference>
<dbReference type="PANTHER" id="PTHR43294:SF21">
    <property type="entry name" value="CATION TRANSPORTING ATPASE"/>
    <property type="match status" value="1"/>
</dbReference>
<dbReference type="FunFam" id="3.40.50.1000:FF:000083">
    <property type="entry name" value="Sodium/potassium-transporting ATPase subunit alpha"/>
    <property type="match status" value="1"/>
</dbReference>
<keyword evidence="8 10" id="KW-0472">Membrane</keyword>
<dbReference type="Gene3D" id="3.40.1110.10">
    <property type="entry name" value="Calcium-transporting ATPase, cytoplasmic domain N"/>
    <property type="match status" value="2"/>
</dbReference>
<dbReference type="GO" id="GO:1990573">
    <property type="term" value="P:potassium ion import across plasma membrane"/>
    <property type="evidence" value="ECO:0007669"/>
    <property type="project" value="TreeGrafter"/>
</dbReference>
<evidence type="ECO:0000256" key="4">
    <source>
        <dbReference type="ARBA" id="ARBA00022741"/>
    </source>
</evidence>
<evidence type="ECO:0000259" key="11">
    <source>
        <dbReference type="SMART" id="SM00831"/>
    </source>
</evidence>
<dbReference type="InterPro" id="IPR023299">
    <property type="entry name" value="ATPase_P-typ_cyto_dom_N"/>
</dbReference>
<dbReference type="Pfam" id="PF00122">
    <property type="entry name" value="E1-E2_ATPase"/>
    <property type="match status" value="1"/>
</dbReference>
<feature type="domain" description="Cation-transporting P-type ATPase N-terminal" evidence="11">
    <location>
        <begin position="98"/>
        <end position="180"/>
    </location>
</feature>
<dbReference type="InterPro" id="IPR004014">
    <property type="entry name" value="ATPase_P-typ_cation-transptr_N"/>
</dbReference>
<protein>
    <recommendedName>
        <fullName evidence="11">Cation-transporting P-type ATPase N-terminal domain-containing protein</fullName>
    </recommendedName>
</protein>
<dbReference type="SUPFAM" id="SSF56784">
    <property type="entry name" value="HAD-like"/>
    <property type="match status" value="1"/>
</dbReference>
<keyword evidence="4" id="KW-0547">Nucleotide-binding</keyword>
<dbReference type="NCBIfam" id="TIGR01494">
    <property type="entry name" value="ATPase_P-type"/>
    <property type="match status" value="1"/>
</dbReference>
<feature type="region of interest" description="Disordered" evidence="9">
    <location>
        <begin position="552"/>
        <end position="594"/>
    </location>
</feature>
<dbReference type="InterPro" id="IPR001757">
    <property type="entry name" value="P_typ_ATPase"/>
</dbReference>
<dbReference type="OrthoDB" id="3352408at2759"/>
<evidence type="ECO:0000256" key="9">
    <source>
        <dbReference type="SAM" id="MobiDB-lite"/>
    </source>
</evidence>
<dbReference type="InterPro" id="IPR008250">
    <property type="entry name" value="ATPase_P-typ_transduc_dom_A_sf"/>
</dbReference>
<dbReference type="Proteomes" id="UP000218231">
    <property type="component" value="Unassembled WGS sequence"/>
</dbReference>
<dbReference type="PRINTS" id="PR00121">
    <property type="entry name" value="NAKATPASE"/>
</dbReference>
<dbReference type="Gene3D" id="1.20.1110.10">
    <property type="entry name" value="Calcium-transporting ATPase, transmembrane domain"/>
    <property type="match status" value="2"/>
</dbReference>
<dbReference type="SUPFAM" id="SSF81653">
    <property type="entry name" value="Calcium ATPase, transduction domain A"/>
    <property type="match status" value="1"/>
</dbReference>
<dbReference type="AlphaFoldDB" id="A0A2A2J320"/>
<dbReference type="InterPro" id="IPR006068">
    <property type="entry name" value="ATPase_P-typ_cation-transptr_C"/>
</dbReference>
<dbReference type="Gene3D" id="2.70.150.10">
    <property type="entry name" value="Calcium-transporting ATPase, cytoplasmic transduction domain A"/>
    <property type="match status" value="1"/>
</dbReference>
<dbReference type="GO" id="GO:1902600">
    <property type="term" value="P:proton transmembrane transport"/>
    <property type="evidence" value="ECO:0007669"/>
    <property type="project" value="TreeGrafter"/>
</dbReference>
<evidence type="ECO:0000256" key="1">
    <source>
        <dbReference type="ARBA" id="ARBA00004651"/>
    </source>
</evidence>
<feature type="transmembrane region" description="Helical" evidence="10">
    <location>
        <begin position="1113"/>
        <end position="1137"/>
    </location>
</feature>
<dbReference type="SUPFAM" id="SSF81665">
    <property type="entry name" value="Calcium ATPase, transmembrane domain M"/>
    <property type="match status" value="1"/>
</dbReference>
<dbReference type="PRINTS" id="PR00119">
    <property type="entry name" value="CATATPASE"/>
</dbReference>
<dbReference type="InterPro" id="IPR023214">
    <property type="entry name" value="HAD_sf"/>
</dbReference>
<dbReference type="GO" id="GO:0005886">
    <property type="term" value="C:plasma membrane"/>
    <property type="evidence" value="ECO:0007669"/>
    <property type="project" value="UniProtKB-SubCell"/>
</dbReference>
<dbReference type="PANTHER" id="PTHR43294">
    <property type="entry name" value="SODIUM/POTASSIUM-TRANSPORTING ATPASE SUBUNIT ALPHA"/>
    <property type="match status" value="1"/>
</dbReference>
<feature type="region of interest" description="Disordered" evidence="9">
    <location>
        <begin position="42"/>
        <end position="70"/>
    </location>
</feature>
<proteinExistence type="predicted"/>
<keyword evidence="5" id="KW-0067">ATP-binding</keyword>
<feature type="transmembrane region" description="Helical" evidence="10">
    <location>
        <begin position="1149"/>
        <end position="1168"/>
    </location>
</feature>
<evidence type="ECO:0000256" key="10">
    <source>
        <dbReference type="SAM" id="Phobius"/>
    </source>
</evidence>
<feature type="transmembrane region" description="Helical" evidence="10">
    <location>
        <begin position="191"/>
        <end position="212"/>
    </location>
</feature>
<comment type="caution">
    <text evidence="12">The sequence shown here is derived from an EMBL/GenBank/DDBJ whole genome shotgun (WGS) entry which is preliminary data.</text>
</comment>
<dbReference type="Pfam" id="PF00690">
    <property type="entry name" value="Cation_ATPase_N"/>
    <property type="match status" value="1"/>
</dbReference>
<dbReference type="FunFam" id="1.20.1110.10:FF:000064">
    <property type="entry name" value="Cation transporting ATPase"/>
    <property type="match status" value="1"/>
</dbReference>
<dbReference type="EMBL" id="LIAE01010739">
    <property type="protein sequence ID" value="PAV55932.1"/>
    <property type="molecule type" value="Genomic_DNA"/>
</dbReference>
<feature type="transmembrane region" description="Helical" evidence="10">
    <location>
        <begin position="164"/>
        <end position="185"/>
    </location>
</feature>
<dbReference type="Pfam" id="PF00689">
    <property type="entry name" value="Cation_ATPase_C"/>
    <property type="match status" value="1"/>
</dbReference>
<gene>
    <name evidence="12" type="ORF">WR25_06048</name>
</gene>
<dbReference type="GO" id="GO:0036376">
    <property type="term" value="P:sodium ion export across plasma membrane"/>
    <property type="evidence" value="ECO:0007669"/>
    <property type="project" value="TreeGrafter"/>
</dbReference>
<feature type="transmembrane region" description="Helical" evidence="10">
    <location>
        <begin position="1013"/>
        <end position="1039"/>
    </location>
</feature>
<keyword evidence="7 10" id="KW-1133">Transmembrane helix</keyword>
<accession>A0A2A2J320</accession>
<evidence type="ECO:0000256" key="7">
    <source>
        <dbReference type="ARBA" id="ARBA00022989"/>
    </source>
</evidence>